<dbReference type="InterPro" id="IPR053204">
    <property type="entry name" value="Oxopyrrolidines_Biosynth-assoc"/>
</dbReference>
<dbReference type="InterPro" id="IPR022085">
    <property type="entry name" value="OpdG"/>
</dbReference>
<keyword evidence="3" id="KW-1185">Reference proteome</keyword>
<dbReference type="InParanoid" id="A0A2P5HQ90"/>
<name>A0A2P5HQ90_DIAHE</name>
<dbReference type="EMBL" id="MAVT02001006">
    <property type="protein sequence ID" value="POS72407.1"/>
    <property type="molecule type" value="Genomic_DNA"/>
</dbReference>
<dbReference type="OrthoDB" id="3350591at2759"/>
<proteinExistence type="predicted"/>
<dbReference type="PANTHER" id="PTHR38797">
    <property type="entry name" value="NUCLEAR PORE COMPLEX PROTEIN NUP85-RELATED"/>
    <property type="match status" value="1"/>
</dbReference>
<dbReference type="STRING" id="158607.A0A2P5HQ90"/>
<organism evidence="2 3">
    <name type="scientific">Diaporthe helianthi</name>
    <dbReference type="NCBI Taxonomy" id="158607"/>
    <lineage>
        <taxon>Eukaryota</taxon>
        <taxon>Fungi</taxon>
        <taxon>Dikarya</taxon>
        <taxon>Ascomycota</taxon>
        <taxon>Pezizomycotina</taxon>
        <taxon>Sordariomycetes</taxon>
        <taxon>Sordariomycetidae</taxon>
        <taxon>Diaporthales</taxon>
        <taxon>Diaporthaceae</taxon>
        <taxon>Diaporthe</taxon>
    </lineage>
</organism>
<dbReference type="AlphaFoldDB" id="A0A2P5HQ90"/>
<comment type="caution">
    <text evidence="2">The sequence shown here is derived from an EMBL/GenBank/DDBJ whole genome shotgun (WGS) entry which is preliminary data.</text>
</comment>
<protein>
    <submittedName>
        <fullName evidence="2">Uncharacterized protein</fullName>
    </submittedName>
</protein>
<evidence type="ECO:0000313" key="3">
    <source>
        <dbReference type="Proteomes" id="UP000094444"/>
    </source>
</evidence>
<evidence type="ECO:0000313" key="2">
    <source>
        <dbReference type="EMBL" id="POS72407.1"/>
    </source>
</evidence>
<sequence>MAAQLQLTLKDPEPWFVAMQAFDLISDYVQPDSPISPAQIAQQLDSLTPGQRVLQDGERAEDPVSFQLEFWETLVSIAQQIPCDHPSQDRLVKLMAALDELASQLDEATSGDIISIWQCFSSLDNVLDDVWNEPTEMEDTFEPFQQWVNLNSFVARLFGEGLIDRYNYPFWTMRYALEAEEATTKDLRESRLAAATQWLVHGALAVFTVIRESRATESNQMHLKSGLFMGDKVISFERWNFWREQLRSLEGRDISPEEKQMASQAVAAMDDAEARYGQG</sequence>
<feature type="region of interest" description="Disordered" evidence="1">
    <location>
        <begin position="260"/>
        <end position="279"/>
    </location>
</feature>
<dbReference type="Pfam" id="PF12311">
    <property type="entry name" value="DUF3632"/>
    <property type="match status" value="1"/>
</dbReference>
<evidence type="ECO:0000256" key="1">
    <source>
        <dbReference type="SAM" id="MobiDB-lite"/>
    </source>
</evidence>
<gene>
    <name evidence="2" type="ORF">DHEL01_v209201</name>
</gene>
<dbReference type="PANTHER" id="PTHR38797:SF4">
    <property type="entry name" value="NUCLEAR PORE COMPLEX PROTEIN NUP85"/>
    <property type="match status" value="1"/>
</dbReference>
<reference evidence="2" key="1">
    <citation type="submission" date="2017-09" db="EMBL/GenBank/DDBJ databases">
        <title>Polyketide synthases of a Diaporthe helianthi virulent isolate.</title>
        <authorList>
            <person name="Baroncelli R."/>
        </authorList>
    </citation>
    <scope>NUCLEOTIDE SEQUENCE [LARGE SCALE GENOMIC DNA]</scope>
    <source>
        <strain evidence="2">7/96</strain>
    </source>
</reference>
<dbReference type="Proteomes" id="UP000094444">
    <property type="component" value="Unassembled WGS sequence"/>
</dbReference>
<accession>A0A2P5HQ90</accession>